<dbReference type="Pfam" id="PF01661">
    <property type="entry name" value="Macro"/>
    <property type="match status" value="1"/>
</dbReference>
<protein>
    <recommendedName>
        <fullName evidence="1">Macro domain-containing protein</fullName>
    </recommendedName>
</protein>
<evidence type="ECO:0000259" key="1">
    <source>
        <dbReference type="PROSITE" id="PS51154"/>
    </source>
</evidence>
<dbReference type="OrthoDB" id="6085847at2759"/>
<gene>
    <name evidence="2" type="ORF">SteCoe_24157</name>
</gene>
<proteinExistence type="predicted"/>
<dbReference type="Gene3D" id="3.40.220.10">
    <property type="entry name" value="Leucine Aminopeptidase, subunit E, domain 1"/>
    <property type="match status" value="1"/>
</dbReference>
<sequence>MSQTENLVIALSEYKDSVILIKSGSPLDEFPINYSKSEPNGKFALISSISTHMTLGGLTEEISSIYGQNVISEHLNKKKYSLGDIVYIPPLNKENPLRHIILLVLDPSLELANPHERSTFKEIIIKALEEAERHGMEAVILPGIGCGNSGMPLQYVADVNFEAIEEFIGRYESRGSLKLFSVCLRQNIELEVFKDVWRNRSNRYRMCWINR</sequence>
<feature type="domain" description="Macro" evidence="1">
    <location>
        <begin position="1"/>
        <end position="201"/>
    </location>
</feature>
<dbReference type="PROSITE" id="PS51154">
    <property type="entry name" value="MACRO"/>
    <property type="match status" value="1"/>
</dbReference>
<dbReference type="EMBL" id="MPUH01000629">
    <property type="protein sequence ID" value="OMJ76488.1"/>
    <property type="molecule type" value="Genomic_DNA"/>
</dbReference>
<comment type="caution">
    <text evidence="2">The sequence shown here is derived from an EMBL/GenBank/DDBJ whole genome shotgun (WGS) entry which is preliminary data.</text>
</comment>
<dbReference type="Proteomes" id="UP000187209">
    <property type="component" value="Unassembled WGS sequence"/>
</dbReference>
<accession>A0A1R2BIA8</accession>
<dbReference type="SUPFAM" id="SSF52949">
    <property type="entry name" value="Macro domain-like"/>
    <property type="match status" value="1"/>
</dbReference>
<evidence type="ECO:0000313" key="2">
    <source>
        <dbReference type="EMBL" id="OMJ76488.1"/>
    </source>
</evidence>
<evidence type="ECO:0000313" key="3">
    <source>
        <dbReference type="Proteomes" id="UP000187209"/>
    </source>
</evidence>
<organism evidence="2 3">
    <name type="scientific">Stentor coeruleus</name>
    <dbReference type="NCBI Taxonomy" id="5963"/>
    <lineage>
        <taxon>Eukaryota</taxon>
        <taxon>Sar</taxon>
        <taxon>Alveolata</taxon>
        <taxon>Ciliophora</taxon>
        <taxon>Postciliodesmatophora</taxon>
        <taxon>Heterotrichea</taxon>
        <taxon>Heterotrichida</taxon>
        <taxon>Stentoridae</taxon>
        <taxon>Stentor</taxon>
    </lineage>
</organism>
<reference evidence="2 3" key="1">
    <citation type="submission" date="2016-11" db="EMBL/GenBank/DDBJ databases">
        <title>The macronuclear genome of Stentor coeruleus: a giant cell with tiny introns.</title>
        <authorList>
            <person name="Slabodnick M."/>
            <person name="Ruby J.G."/>
            <person name="Reiff S.B."/>
            <person name="Swart E.C."/>
            <person name="Gosai S."/>
            <person name="Prabakaran S."/>
            <person name="Witkowska E."/>
            <person name="Larue G.E."/>
            <person name="Fisher S."/>
            <person name="Freeman R.M."/>
            <person name="Gunawardena J."/>
            <person name="Chu W."/>
            <person name="Stover N.A."/>
            <person name="Gregory B.D."/>
            <person name="Nowacki M."/>
            <person name="Derisi J."/>
            <person name="Roy S.W."/>
            <person name="Marshall W.F."/>
            <person name="Sood P."/>
        </authorList>
    </citation>
    <scope>NUCLEOTIDE SEQUENCE [LARGE SCALE GENOMIC DNA]</scope>
    <source>
        <strain evidence="2">WM001</strain>
    </source>
</reference>
<dbReference type="InterPro" id="IPR002589">
    <property type="entry name" value="Macro_dom"/>
</dbReference>
<dbReference type="AlphaFoldDB" id="A0A1R2BIA8"/>
<keyword evidence="3" id="KW-1185">Reference proteome</keyword>
<dbReference type="InterPro" id="IPR043472">
    <property type="entry name" value="Macro_dom-like"/>
</dbReference>
<name>A0A1R2BIA8_9CILI</name>